<dbReference type="PANTHER" id="PTHR24321:SF8">
    <property type="entry name" value="ESTRADIOL 17-BETA-DEHYDROGENASE 8-RELATED"/>
    <property type="match status" value="1"/>
</dbReference>
<name>A0ABS6V767_9SPHN</name>
<organism evidence="5 6">
    <name type="scientific">Sphingomicrobium clamense</name>
    <dbReference type="NCBI Taxonomy" id="2851013"/>
    <lineage>
        <taxon>Bacteria</taxon>
        <taxon>Pseudomonadati</taxon>
        <taxon>Pseudomonadota</taxon>
        <taxon>Alphaproteobacteria</taxon>
        <taxon>Sphingomonadales</taxon>
        <taxon>Sphingomonadaceae</taxon>
        <taxon>Sphingomicrobium</taxon>
    </lineage>
</organism>
<accession>A0ABS6V767</accession>
<evidence type="ECO:0000256" key="3">
    <source>
        <dbReference type="ARBA" id="ARBA00023027"/>
    </source>
</evidence>
<dbReference type="RefSeq" id="WP_218633233.1">
    <property type="nucleotide sequence ID" value="NZ_JAHVAH010000001.1"/>
</dbReference>
<reference evidence="5 6" key="1">
    <citation type="submission" date="2021-07" db="EMBL/GenBank/DDBJ databases">
        <title>The draft genome sequence of Sphingomicrobium sp. B8.</title>
        <authorList>
            <person name="Mu L."/>
        </authorList>
    </citation>
    <scope>NUCLEOTIDE SEQUENCE [LARGE SCALE GENOMIC DNA]</scope>
    <source>
        <strain evidence="5 6">B8</strain>
    </source>
</reference>
<dbReference type="InterPro" id="IPR020904">
    <property type="entry name" value="Sc_DH/Rdtase_CS"/>
</dbReference>
<keyword evidence="6" id="KW-1185">Reference proteome</keyword>
<gene>
    <name evidence="5" type="ORF">KTQ36_08420</name>
</gene>
<keyword evidence="2" id="KW-0560">Oxidoreductase</keyword>
<dbReference type="EMBL" id="JAHVAH010000001">
    <property type="protein sequence ID" value="MBW0145316.1"/>
    <property type="molecule type" value="Genomic_DNA"/>
</dbReference>
<evidence type="ECO:0000313" key="6">
    <source>
        <dbReference type="Proteomes" id="UP000698028"/>
    </source>
</evidence>
<comment type="caution">
    <text evidence="5">The sequence shown here is derived from an EMBL/GenBank/DDBJ whole genome shotgun (WGS) entry which is preliminary data.</text>
</comment>
<dbReference type="PROSITE" id="PS00061">
    <property type="entry name" value="ADH_SHORT"/>
    <property type="match status" value="1"/>
</dbReference>
<evidence type="ECO:0000313" key="5">
    <source>
        <dbReference type="EMBL" id="MBW0145316.1"/>
    </source>
</evidence>
<protein>
    <submittedName>
        <fullName evidence="5">SDR family oxidoreductase</fullName>
    </submittedName>
</protein>
<evidence type="ECO:0000259" key="4">
    <source>
        <dbReference type="SMART" id="SM00822"/>
    </source>
</evidence>
<dbReference type="PANTHER" id="PTHR24321">
    <property type="entry name" value="DEHYDROGENASES, SHORT CHAIN"/>
    <property type="match status" value="1"/>
</dbReference>
<dbReference type="Proteomes" id="UP000698028">
    <property type="component" value="Unassembled WGS sequence"/>
</dbReference>
<dbReference type="SMART" id="SM00822">
    <property type="entry name" value="PKS_KR"/>
    <property type="match status" value="1"/>
</dbReference>
<proteinExistence type="inferred from homology"/>
<sequence length="225" mass="23248">MQTILITGATSGIGKACADHFQDMGAELVLVDQQTGDGIIKGDVSDPEFWKTLDLPALTGAVVNAGIGSFSFIGDTDFAEWRRVMAVNLDGAFLTLKAALAAMQRGGSIVVTASATGLKPVPMTAAYGTSKAAVIQLARIAAAENAKRGIRVNAIAPGGVDTNIWEPMLDPERDRAEQIAEMGADVPLGRYATAAEIAEQVAFLMSDAAGTMTGAVLTSDGGFTL</sequence>
<dbReference type="Pfam" id="PF13561">
    <property type="entry name" value="adh_short_C2"/>
    <property type="match status" value="1"/>
</dbReference>
<dbReference type="CDD" id="cd05233">
    <property type="entry name" value="SDR_c"/>
    <property type="match status" value="1"/>
</dbReference>
<dbReference type="InterPro" id="IPR002347">
    <property type="entry name" value="SDR_fam"/>
</dbReference>
<evidence type="ECO:0000256" key="2">
    <source>
        <dbReference type="ARBA" id="ARBA00023002"/>
    </source>
</evidence>
<feature type="domain" description="Ketoreductase" evidence="4">
    <location>
        <begin position="2"/>
        <end position="182"/>
    </location>
</feature>
<keyword evidence="3" id="KW-0520">NAD</keyword>
<evidence type="ECO:0000256" key="1">
    <source>
        <dbReference type="ARBA" id="ARBA00006484"/>
    </source>
</evidence>
<comment type="similarity">
    <text evidence="1">Belongs to the short-chain dehydrogenases/reductases (SDR) family.</text>
</comment>
<dbReference type="InterPro" id="IPR057326">
    <property type="entry name" value="KR_dom"/>
</dbReference>